<dbReference type="InterPro" id="IPR011009">
    <property type="entry name" value="Kinase-like_dom_sf"/>
</dbReference>
<name>Q0C2D7_HYPNA</name>
<dbReference type="SUPFAM" id="SSF56112">
    <property type="entry name" value="Protein kinase-like (PK-like)"/>
    <property type="match status" value="1"/>
</dbReference>
<dbReference type="eggNOG" id="COG3173">
    <property type="taxonomic scope" value="Bacteria"/>
</dbReference>
<proteinExistence type="predicted"/>
<dbReference type="InterPro" id="IPR015897">
    <property type="entry name" value="CHK_kinase-like"/>
</dbReference>
<dbReference type="SMART" id="SM00587">
    <property type="entry name" value="CHK"/>
    <property type="match status" value="1"/>
</dbReference>
<sequence length="363" mass="40182">MSRPGLDTNPLELGPDWFNTLFAEIGIDAEVKSLTSKSIGTGQIGENVRFVFEYAKAGPGAPKTLVGKFPSGNETSLMAAKMLNHYKREVYFYRTFPKVAGRITPNALYTDYDEATNRFALIMEDMSPSEQGDQLKGCGLVEAKLALSAAAVLHASHWEDPTLDDYDWLQGSSKAPPPGLGPEQVAGLWGAFKERYAAQLNADQIEVGDAYAASLPKWGDSYTGPHALTHSDFRLDNMLFGPPGAAKPLAVVDWQTVGRGAPANDVAYFIGAGLTREDRPRHEQALLRYYHDCLKAEGITSYSFEDLYQHYRWFSFYGISVAFAAAMLVKQTERGDEMFLTMLRRHTAQVRDNNSMELLKTLA</sequence>
<gene>
    <name evidence="2" type="ordered locus">HNE_1389</name>
</gene>
<dbReference type="PANTHER" id="PTHR23020">
    <property type="entry name" value="UNCHARACTERIZED NUCLEAR HORMONE RECEPTOR-RELATED"/>
    <property type="match status" value="1"/>
</dbReference>
<dbReference type="InterPro" id="IPR012877">
    <property type="entry name" value="Dhs-27"/>
</dbReference>
<dbReference type="HOGENOM" id="CLU_061751_0_0_5"/>
<dbReference type="Pfam" id="PF07914">
    <property type="entry name" value="DUF1679"/>
    <property type="match status" value="1"/>
</dbReference>
<dbReference type="PANTHER" id="PTHR23020:SF41">
    <property type="entry name" value="AMINOGLYCOSIDE PHOSPHOTRANSFERASE DOMAIN-CONTAINING PROTEIN"/>
    <property type="match status" value="1"/>
</dbReference>
<protein>
    <recommendedName>
        <fullName evidence="1">CHK kinase-like domain-containing protein</fullName>
    </recommendedName>
</protein>
<evidence type="ECO:0000313" key="2">
    <source>
        <dbReference type="EMBL" id="ABI77514.1"/>
    </source>
</evidence>
<dbReference type="KEGG" id="hne:HNE_1389"/>
<organism evidence="2 3">
    <name type="scientific">Hyphomonas neptunium (strain ATCC 15444)</name>
    <dbReference type="NCBI Taxonomy" id="228405"/>
    <lineage>
        <taxon>Bacteria</taxon>
        <taxon>Pseudomonadati</taxon>
        <taxon>Pseudomonadota</taxon>
        <taxon>Alphaproteobacteria</taxon>
        <taxon>Hyphomonadales</taxon>
        <taxon>Hyphomonadaceae</taxon>
        <taxon>Hyphomonas</taxon>
    </lineage>
</organism>
<evidence type="ECO:0000313" key="3">
    <source>
        <dbReference type="Proteomes" id="UP000001959"/>
    </source>
</evidence>
<dbReference type="STRING" id="228405.HNE_1389"/>
<dbReference type="Proteomes" id="UP000001959">
    <property type="component" value="Chromosome"/>
</dbReference>
<evidence type="ECO:0000259" key="1">
    <source>
        <dbReference type="SMART" id="SM00587"/>
    </source>
</evidence>
<reference evidence="2 3" key="1">
    <citation type="journal article" date="2006" name="J. Bacteriol.">
        <title>Comparative genomic evidence for a close relationship between the dimorphic prosthecate bacteria Hyphomonas neptunium and Caulobacter crescentus.</title>
        <authorList>
            <person name="Badger J.H."/>
            <person name="Hoover T.R."/>
            <person name="Brun Y.V."/>
            <person name="Weiner R.M."/>
            <person name="Laub M.T."/>
            <person name="Alexandre G."/>
            <person name="Mrazek J."/>
            <person name="Ren Q."/>
            <person name="Paulsen I.T."/>
            <person name="Nelson K.E."/>
            <person name="Khouri H.M."/>
            <person name="Radune D."/>
            <person name="Sosa J."/>
            <person name="Dodson R.J."/>
            <person name="Sullivan S.A."/>
            <person name="Rosovitz M.J."/>
            <person name="Madupu R."/>
            <person name="Brinkac L.M."/>
            <person name="Durkin A.S."/>
            <person name="Daugherty S.C."/>
            <person name="Kothari S.P."/>
            <person name="Giglio M.G."/>
            <person name="Zhou L."/>
            <person name="Haft D.H."/>
            <person name="Selengut J.D."/>
            <person name="Davidsen T.M."/>
            <person name="Yang Q."/>
            <person name="Zafar N."/>
            <person name="Ward N.L."/>
        </authorList>
    </citation>
    <scope>NUCLEOTIDE SEQUENCE [LARGE SCALE GENOMIC DNA]</scope>
    <source>
        <strain evidence="2 3">ATCC 15444</strain>
    </source>
</reference>
<dbReference type="RefSeq" id="WP_011646406.1">
    <property type="nucleotide sequence ID" value="NC_008358.1"/>
</dbReference>
<dbReference type="InterPro" id="IPR052961">
    <property type="entry name" value="Oxido-Kinase-like_Enzymes"/>
</dbReference>
<keyword evidence="3" id="KW-1185">Reference proteome</keyword>
<accession>Q0C2D7</accession>
<dbReference type="Gene3D" id="3.90.1200.10">
    <property type="match status" value="1"/>
</dbReference>
<dbReference type="AlphaFoldDB" id="Q0C2D7"/>
<feature type="domain" description="CHK kinase-like" evidence="1">
    <location>
        <begin position="121"/>
        <end position="300"/>
    </location>
</feature>
<dbReference type="EMBL" id="CP000158">
    <property type="protein sequence ID" value="ABI77514.1"/>
    <property type="molecule type" value="Genomic_DNA"/>
</dbReference>